<organism evidence="2 3">
    <name type="scientific">Paracoccus rhizosphaerae</name>
    <dbReference type="NCBI Taxonomy" id="1133347"/>
    <lineage>
        <taxon>Bacteria</taxon>
        <taxon>Pseudomonadati</taxon>
        <taxon>Pseudomonadota</taxon>
        <taxon>Alphaproteobacteria</taxon>
        <taxon>Rhodobacterales</taxon>
        <taxon>Paracoccaceae</taxon>
        <taxon>Paracoccus</taxon>
    </lineage>
</organism>
<dbReference type="EMBL" id="JBHLWQ010000009">
    <property type="protein sequence ID" value="MFC0198901.1"/>
    <property type="molecule type" value="Genomic_DNA"/>
</dbReference>
<feature type="transmembrane region" description="Helical" evidence="1">
    <location>
        <begin position="20"/>
        <end position="39"/>
    </location>
</feature>
<evidence type="ECO:0008006" key="4">
    <source>
        <dbReference type="Google" id="ProtNLM"/>
    </source>
</evidence>
<keyword evidence="1" id="KW-1133">Transmembrane helix</keyword>
<protein>
    <recommendedName>
        <fullName evidence="4">Hint domain-containing protein</fullName>
    </recommendedName>
</protein>
<reference evidence="2 3" key="1">
    <citation type="submission" date="2024-09" db="EMBL/GenBank/DDBJ databases">
        <authorList>
            <person name="Sun Q."/>
            <person name="Mori K."/>
        </authorList>
    </citation>
    <scope>NUCLEOTIDE SEQUENCE [LARGE SCALE GENOMIC DNA]</scope>
    <source>
        <strain evidence="2 3">CCM 7904</strain>
    </source>
</reference>
<feature type="transmembrane region" description="Helical" evidence="1">
    <location>
        <begin position="64"/>
        <end position="81"/>
    </location>
</feature>
<dbReference type="Proteomes" id="UP001589795">
    <property type="component" value="Unassembled WGS sequence"/>
</dbReference>
<dbReference type="RefSeq" id="WP_265508935.1">
    <property type="nucleotide sequence ID" value="NZ_JAOTBE010000151.1"/>
</dbReference>
<keyword evidence="1" id="KW-0472">Membrane</keyword>
<accession>A0ABV6CDU2</accession>
<comment type="caution">
    <text evidence="2">The sequence shown here is derived from an EMBL/GenBank/DDBJ whole genome shotgun (WGS) entry which is preliminary data.</text>
</comment>
<sequence>MIDAYPEAIKMQKTGRILHLPMFGLGTAITGVASFWGTYAFSGGYVAPIIEIAGPVDTIAASPAPYWLALIPLGLLAALGLSQDGNGRPVSPPAEYGGPCFCEGTLVLLERGWIPVEDIREGELIKTSNGTQKVLSVESWQPVEFRDRPCVVKGVRVSKNHGISDGRQRIPAQDVSTLRSPIDGSRYFHILVRDHSWLYAKADVAGEVLEAESLYITSDLAISKTFPELVALHKARAVAPDAYTVGKVG</sequence>
<proteinExistence type="predicted"/>
<evidence type="ECO:0000313" key="2">
    <source>
        <dbReference type="EMBL" id="MFC0198901.1"/>
    </source>
</evidence>
<gene>
    <name evidence="2" type="ORF">ACFFIZ_00695</name>
</gene>
<keyword evidence="3" id="KW-1185">Reference proteome</keyword>
<dbReference type="InterPro" id="IPR036844">
    <property type="entry name" value="Hint_dom_sf"/>
</dbReference>
<name>A0ABV6CDU2_9RHOB</name>
<evidence type="ECO:0000256" key="1">
    <source>
        <dbReference type="SAM" id="Phobius"/>
    </source>
</evidence>
<keyword evidence="1" id="KW-0812">Transmembrane</keyword>
<dbReference type="SUPFAM" id="SSF51294">
    <property type="entry name" value="Hedgehog/intein (Hint) domain"/>
    <property type="match status" value="1"/>
</dbReference>
<evidence type="ECO:0000313" key="3">
    <source>
        <dbReference type="Proteomes" id="UP001589795"/>
    </source>
</evidence>